<name>A0A8J8NZI9_HALGN</name>
<keyword evidence="2" id="KW-1185">Reference proteome</keyword>
<evidence type="ECO:0000313" key="1">
    <source>
        <dbReference type="EMBL" id="TNV82946.1"/>
    </source>
</evidence>
<protein>
    <submittedName>
        <fullName evidence="1">Uncharacterized protein</fullName>
    </submittedName>
</protein>
<reference evidence="1" key="1">
    <citation type="submission" date="2019-06" db="EMBL/GenBank/DDBJ databases">
        <authorList>
            <person name="Zheng W."/>
        </authorList>
    </citation>
    <scope>NUCLEOTIDE SEQUENCE</scope>
    <source>
        <strain evidence="1">QDHG01</strain>
    </source>
</reference>
<gene>
    <name evidence="1" type="ORF">FGO68_gene1976</name>
</gene>
<organism evidence="1 2">
    <name type="scientific">Halteria grandinella</name>
    <dbReference type="NCBI Taxonomy" id="5974"/>
    <lineage>
        <taxon>Eukaryota</taxon>
        <taxon>Sar</taxon>
        <taxon>Alveolata</taxon>
        <taxon>Ciliophora</taxon>
        <taxon>Intramacronucleata</taxon>
        <taxon>Spirotrichea</taxon>
        <taxon>Stichotrichia</taxon>
        <taxon>Sporadotrichida</taxon>
        <taxon>Halteriidae</taxon>
        <taxon>Halteria</taxon>
    </lineage>
</organism>
<accession>A0A8J8NZI9</accession>
<dbReference type="Proteomes" id="UP000785679">
    <property type="component" value="Unassembled WGS sequence"/>
</dbReference>
<comment type="caution">
    <text evidence="1">The sequence shown here is derived from an EMBL/GenBank/DDBJ whole genome shotgun (WGS) entry which is preliminary data.</text>
</comment>
<dbReference type="AlphaFoldDB" id="A0A8J8NZI9"/>
<dbReference type="EMBL" id="RRYP01004343">
    <property type="protein sequence ID" value="TNV82946.1"/>
    <property type="molecule type" value="Genomic_DNA"/>
</dbReference>
<proteinExistence type="predicted"/>
<sequence length="119" mass="14348">MLKLFSLMKQKRKMSLRQKLKRQMLSVLRKKLKMMQLSQNLRKLLLSQKMNSQMMKTQALAEFSQTLTMKRTRQIRDNKIEEEERLNLGNWPLGYFSYFQSQPQSQQLVQYLIHQIPVA</sequence>
<evidence type="ECO:0000313" key="2">
    <source>
        <dbReference type="Proteomes" id="UP000785679"/>
    </source>
</evidence>